<dbReference type="EMBL" id="JABWSX010000001">
    <property type="protein sequence ID" value="NVL09769.1"/>
    <property type="molecule type" value="Genomic_DNA"/>
</dbReference>
<feature type="domain" description="YjiS-like" evidence="1">
    <location>
        <begin position="2"/>
        <end position="35"/>
    </location>
</feature>
<dbReference type="InterPro" id="IPR009506">
    <property type="entry name" value="YjiS-like"/>
</dbReference>
<accession>A0A973WRM7</accession>
<dbReference type="Pfam" id="PF06568">
    <property type="entry name" value="YjiS-like"/>
    <property type="match status" value="1"/>
</dbReference>
<protein>
    <submittedName>
        <fullName evidence="2">DUF1127 domain-containing protein</fullName>
    </submittedName>
</protein>
<reference evidence="2" key="1">
    <citation type="submission" date="2020-06" db="EMBL/GenBank/DDBJ databases">
        <title>Whole Genome Sequence of Bradyrhizobium sp. Strain 66S1MB.</title>
        <authorList>
            <person name="Bromfield E."/>
            <person name="Cloutier S."/>
        </authorList>
    </citation>
    <scope>NUCLEOTIDE SEQUENCE</scope>
    <source>
        <strain evidence="2">66S1MB</strain>
    </source>
</reference>
<sequence>MLAWIRQWRENRRAWRQLAAMSERELQDIGICRVDVVDHGRYDKGRPYWPP</sequence>
<gene>
    <name evidence="2" type="ORF">HU230_29070</name>
</gene>
<dbReference type="AlphaFoldDB" id="A0A973WRM7"/>
<evidence type="ECO:0000313" key="2">
    <source>
        <dbReference type="EMBL" id="NVL09769.1"/>
    </source>
</evidence>
<evidence type="ECO:0000259" key="1">
    <source>
        <dbReference type="Pfam" id="PF06568"/>
    </source>
</evidence>
<organism evidence="2">
    <name type="scientific">Bradyrhizobium quebecense</name>
    <dbReference type="NCBI Taxonomy" id="2748629"/>
    <lineage>
        <taxon>Bacteria</taxon>
        <taxon>Pseudomonadati</taxon>
        <taxon>Pseudomonadota</taxon>
        <taxon>Alphaproteobacteria</taxon>
        <taxon>Hyphomicrobiales</taxon>
        <taxon>Nitrobacteraceae</taxon>
        <taxon>Bradyrhizobium</taxon>
    </lineage>
</organism>
<proteinExistence type="predicted"/>
<name>A0A973WRM7_9BRAD</name>
<dbReference type="RefSeq" id="WP_176533141.1">
    <property type="nucleotide sequence ID" value="NZ_CP088022.1"/>
</dbReference>
<comment type="caution">
    <text evidence="2">The sequence shown here is derived from an EMBL/GenBank/DDBJ whole genome shotgun (WGS) entry which is preliminary data.</text>
</comment>